<dbReference type="EMBL" id="ADXF01000411">
    <property type="protein sequence ID" value="EFR88545.1"/>
    <property type="molecule type" value="Genomic_DNA"/>
</dbReference>
<reference evidence="2 3" key="1">
    <citation type="journal article" date="2010" name="Microbiol. Resour. Announc.">
        <title>Comparative genomics of the bacterial genus Listeria: Genome evolution is characterized by limited gene acquisition and limited gene loss.</title>
        <authorList>
            <person name="den Bakker H.C."/>
            <person name="Cummings C.A."/>
            <person name="Ferreira V."/>
            <person name="Vatta P."/>
            <person name="Orsi R.H."/>
            <person name="Degoricija L."/>
            <person name="Barker M."/>
            <person name="Petrauskene O."/>
            <person name="Furtado M.R."/>
            <person name="Wiedmann M."/>
        </authorList>
    </citation>
    <scope>NUCLEOTIDE SEQUENCE [LARGE SCALE GENOMIC DNA]</scope>
    <source>
        <strain evidence="2 3">FSL S4-120</strain>
    </source>
</reference>
<gene>
    <name evidence="2" type="ORF">NT05LM_0865</name>
</gene>
<sequence>MKSPAPIIMVDPEITYDTTIIKDEQDLLRDVRARTNDNSVITSDAATKVKWRTPGSYTVTLNAVNEDGIPAKAVQFTVKIVEAEKAAIVVAENPGVTPKPKREEELVIRKLPLTGDTTSKAIFVGLLCLGTWLLVRKK</sequence>
<protein>
    <submittedName>
        <fullName evidence="2">Cell wall surface anchor family protein</fullName>
    </submittedName>
</protein>
<organism evidence="2 3">
    <name type="scientific">Listeria marthii FSL S4-120</name>
    <dbReference type="NCBI Taxonomy" id="702457"/>
    <lineage>
        <taxon>Bacteria</taxon>
        <taxon>Bacillati</taxon>
        <taxon>Bacillota</taxon>
        <taxon>Bacilli</taxon>
        <taxon>Bacillales</taxon>
        <taxon>Listeriaceae</taxon>
        <taxon>Listeria</taxon>
    </lineage>
</organism>
<evidence type="ECO:0000313" key="3">
    <source>
        <dbReference type="Proteomes" id="UP000003412"/>
    </source>
</evidence>
<dbReference type="Pfam" id="PF18981">
    <property type="entry name" value="InlK_D3"/>
    <property type="match status" value="1"/>
</dbReference>
<dbReference type="InterPro" id="IPR013783">
    <property type="entry name" value="Ig-like_fold"/>
</dbReference>
<feature type="domain" description="Internalin I Ig-like" evidence="1">
    <location>
        <begin position="6"/>
        <end position="80"/>
    </location>
</feature>
<evidence type="ECO:0000313" key="2">
    <source>
        <dbReference type="EMBL" id="EFR88545.1"/>
    </source>
</evidence>
<accession>A0ABP2K251</accession>
<dbReference type="SUPFAM" id="SSF49299">
    <property type="entry name" value="PKD domain"/>
    <property type="match status" value="1"/>
</dbReference>
<dbReference type="InterPro" id="IPR035986">
    <property type="entry name" value="PKD_dom_sf"/>
</dbReference>
<evidence type="ECO:0000259" key="1">
    <source>
        <dbReference type="Pfam" id="PF18981"/>
    </source>
</evidence>
<dbReference type="NCBIfam" id="NF033932">
    <property type="entry name" value="LapB_rpt_80"/>
    <property type="match status" value="2"/>
</dbReference>
<dbReference type="InterPro" id="IPR044056">
    <property type="entry name" value="InlI_Ig-like"/>
</dbReference>
<dbReference type="NCBIfam" id="TIGR01167">
    <property type="entry name" value="LPXTG_anchor"/>
    <property type="match status" value="1"/>
</dbReference>
<comment type="caution">
    <text evidence="2">The sequence shown here is derived from an EMBL/GenBank/DDBJ whole genome shotgun (WGS) entry which is preliminary data.</text>
</comment>
<proteinExistence type="predicted"/>
<name>A0ABP2K251_9LIST</name>
<dbReference type="Gene3D" id="2.60.40.10">
    <property type="entry name" value="Immunoglobulins"/>
    <property type="match status" value="1"/>
</dbReference>
<dbReference type="Proteomes" id="UP000003412">
    <property type="component" value="Chromosome"/>
</dbReference>
<keyword evidence="3" id="KW-1185">Reference proteome</keyword>